<accession>A0ABU9KY97</accession>
<keyword evidence="1" id="KW-0812">Transmembrane</keyword>
<dbReference type="PANTHER" id="PTHR37804:SF1">
    <property type="entry name" value="CDAA REGULATORY PROTEIN CDAR"/>
    <property type="match status" value="1"/>
</dbReference>
<evidence type="ECO:0000256" key="1">
    <source>
        <dbReference type="SAM" id="Phobius"/>
    </source>
</evidence>
<protein>
    <submittedName>
        <fullName evidence="2">YbbR-like domain-containing protein</fullName>
    </submittedName>
</protein>
<evidence type="ECO:0000313" key="2">
    <source>
        <dbReference type="EMBL" id="MEL4455166.1"/>
    </source>
</evidence>
<keyword evidence="1" id="KW-0472">Membrane</keyword>
<keyword evidence="1" id="KW-1133">Transmembrane helix</keyword>
<dbReference type="PANTHER" id="PTHR37804">
    <property type="entry name" value="CDAA REGULATORY PROTEIN CDAR"/>
    <property type="match status" value="1"/>
</dbReference>
<keyword evidence="3" id="KW-1185">Reference proteome</keyword>
<dbReference type="Proteomes" id="UP001474120">
    <property type="component" value="Unassembled WGS sequence"/>
</dbReference>
<comment type="caution">
    <text evidence="2">The sequence shown here is derived from an EMBL/GenBank/DDBJ whole genome shotgun (WGS) entry which is preliminary data.</text>
</comment>
<reference evidence="2 3" key="1">
    <citation type="submission" date="2024-04" db="EMBL/GenBank/DDBJ databases">
        <title>whole genome sequencing of Lutimonas vermicola strain IMCC1616.</title>
        <authorList>
            <person name="Bae S.S."/>
        </authorList>
    </citation>
    <scope>NUCLEOTIDE SEQUENCE [LARGE SCALE GENOMIC DNA]</scope>
    <source>
        <strain evidence="2 3">IMCC1616</strain>
    </source>
</reference>
<evidence type="ECO:0000313" key="3">
    <source>
        <dbReference type="Proteomes" id="UP001474120"/>
    </source>
</evidence>
<organism evidence="2 3">
    <name type="scientific">Lutimonas vermicola</name>
    <dbReference type="NCBI Taxonomy" id="414288"/>
    <lineage>
        <taxon>Bacteria</taxon>
        <taxon>Pseudomonadati</taxon>
        <taxon>Bacteroidota</taxon>
        <taxon>Flavobacteriia</taxon>
        <taxon>Flavobacteriales</taxon>
        <taxon>Flavobacteriaceae</taxon>
        <taxon>Lutimonas</taxon>
    </lineage>
</organism>
<dbReference type="EMBL" id="JBCDNA010000001">
    <property type="protein sequence ID" value="MEL4455166.1"/>
    <property type="molecule type" value="Genomic_DNA"/>
</dbReference>
<dbReference type="Gene3D" id="2.170.120.40">
    <property type="entry name" value="YbbR-like domain"/>
    <property type="match status" value="1"/>
</dbReference>
<name>A0ABU9KY97_9FLAO</name>
<feature type="transmembrane region" description="Helical" evidence="1">
    <location>
        <begin position="21"/>
        <end position="38"/>
    </location>
</feature>
<dbReference type="InterPro" id="IPR012505">
    <property type="entry name" value="YbbR"/>
</dbReference>
<dbReference type="InterPro" id="IPR053154">
    <property type="entry name" value="c-di-AMP_regulator"/>
</dbReference>
<dbReference type="Pfam" id="PF07949">
    <property type="entry name" value="YbbR"/>
    <property type="match status" value="1"/>
</dbReference>
<dbReference type="RefSeq" id="WP_342158949.1">
    <property type="nucleotide sequence ID" value="NZ_JBCDNA010000001.1"/>
</dbReference>
<gene>
    <name evidence="2" type="ORF">AABB81_04615</name>
</gene>
<proteinExistence type="predicted"/>
<sequence length="321" mass="36900">MREVNGPINAETKKNQKKLRVFLIFLVLSILFWSLIKLSKEYISDVEFELAYSDIPQNKLIQNEPEKKVKLTLKTVGFKLLNYGFKKRVLDYSLTEIQRKGGSLYFSETRSNINYLQAQLSAETVVLNIEPDTLFFDLGVKRSKKVPVISQVEFEFKTGYNFVGNHELTPNEVSVSGPEKVIDTIQEVYTLPIELKNISESFEQEVALKVPNESVVLSDQTVTVKGVVDKITDGSYNLPFEVINLPRNVIISTYPKEVKVVYQVALKDYNKIPENSFRIQCDYKQTEDNNLDYLIPKLVDMPEIITDVKIIPNKIEFLIKK</sequence>